<comment type="caution">
    <text evidence="1">The sequence shown here is derived from an EMBL/GenBank/DDBJ whole genome shotgun (WGS) entry which is preliminary data.</text>
</comment>
<feature type="non-terminal residue" evidence="1">
    <location>
        <position position="1"/>
    </location>
</feature>
<dbReference type="GeneID" id="70180444"/>
<accession>A0A9P9BM22</accession>
<keyword evidence="2" id="KW-1185">Reference proteome</keyword>
<evidence type="ECO:0000313" key="1">
    <source>
        <dbReference type="EMBL" id="KAH7014642.1"/>
    </source>
</evidence>
<reference evidence="1" key="1">
    <citation type="journal article" date="2021" name="Nat. Commun.">
        <title>Genetic determinants of endophytism in the Arabidopsis root mycobiome.</title>
        <authorList>
            <person name="Mesny F."/>
            <person name="Miyauchi S."/>
            <person name="Thiergart T."/>
            <person name="Pickel B."/>
            <person name="Atanasova L."/>
            <person name="Karlsson M."/>
            <person name="Huettel B."/>
            <person name="Barry K.W."/>
            <person name="Haridas S."/>
            <person name="Chen C."/>
            <person name="Bauer D."/>
            <person name="Andreopoulos W."/>
            <person name="Pangilinan J."/>
            <person name="LaButti K."/>
            <person name="Riley R."/>
            <person name="Lipzen A."/>
            <person name="Clum A."/>
            <person name="Drula E."/>
            <person name="Henrissat B."/>
            <person name="Kohler A."/>
            <person name="Grigoriev I.V."/>
            <person name="Martin F.M."/>
            <person name="Hacquard S."/>
        </authorList>
    </citation>
    <scope>NUCLEOTIDE SEQUENCE</scope>
    <source>
        <strain evidence="1">MPI-CAGE-CH-0230</strain>
    </source>
</reference>
<name>A0A9P9BM22_9PEZI</name>
<evidence type="ECO:0000313" key="2">
    <source>
        <dbReference type="Proteomes" id="UP000756346"/>
    </source>
</evidence>
<organism evidence="1 2">
    <name type="scientific">Microdochium trichocladiopsis</name>
    <dbReference type="NCBI Taxonomy" id="1682393"/>
    <lineage>
        <taxon>Eukaryota</taxon>
        <taxon>Fungi</taxon>
        <taxon>Dikarya</taxon>
        <taxon>Ascomycota</taxon>
        <taxon>Pezizomycotina</taxon>
        <taxon>Sordariomycetes</taxon>
        <taxon>Xylariomycetidae</taxon>
        <taxon>Xylariales</taxon>
        <taxon>Microdochiaceae</taxon>
        <taxon>Microdochium</taxon>
    </lineage>
</organism>
<proteinExistence type="predicted"/>
<gene>
    <name evidence="1" type="ORF">B0I36DRAFT_255688</name>
</gene>
<dbReference type="EMBL" id="JAGTJQ010000013">
    <property type="protein sequence ID" value="KAH7014642.1"/>
    <property type="molecule type" value="Genomic_DNA"/>
</dbReference>
<dbReference type="OrthoDB" id="5326346at2759"/>
<protein>
    <submittedName>
        <fullName evidence="1">Uncharacterized protein</fullName>
    </submittedName>
</protein>
<dbReference type="Proteomes" id="UP000756346">
    <property type="component" value="Unassembled WGS sequence"/>
</dbReference>
<dbReference type="AlphaFoldDB" id="A0A9P9BM22"/>
<dbReference type="RefSeq" id="XP_046005609.1">
    <property type="nucleotide sequence ID" value="XM_046150898.1"/>
</dbReference>
<sequence length="104" mass="11492">LLGSCVFSQADIFKHTPKIVLTEGRGPLQVLGLPIPPIVVADRIDQLRQESIKNVITVLHNLLIYLRDSRTACSFECSSILLGALTKELRARCFLPSQPDIPLV</sequence>